<evidence type="ECO:0000313" key="1">
    <source>
        <dbReference type="EMBL" id="KAK3378391.1"/>
    </source>
</evidence>
<evidence type="ECO:0000313" key="2">
    <source>
        <dbReference type="Proteomes" id="UP001285441"/>
    </source>
</evidence>
<reference evidence="1" key="1">
    <citation type="journal article" date="2023" name="Mol. Phylogenet. Evol.">
        <title>Genome-scale phylogeny and comparative genomics of the fungal order Sordariales.</title>
        <authorList>
            <person name="Hensen N."/>
            <person name="Bonometti L."/>
            <person name="Westerberg I."/>
            <person name="Brannstrom I.O."/>
            <person name="Guillou S."/>
            <person name="Cros-Aarteil S."/>
            <person name="Calhoun S."/>
            <person name="Haridas S."/>
            <person name="Kuo A."/>
            <person name="Mondo S."/>
            <person name="Pangilinan J."/>
            <person name="Riley R."/>
            <person name="LaButti K."/>
            <person name="Andreopoulos B."/>
            <person name="Lipzen A."/>
            <person name="Chen C."/>
            <person name="Yan M."/>
            <person name="Daum C."/>
            <person name="Ng V."/>
            <person name="Clum A."/>
            <person name="Steindorff A."/>
            <person name="Ohm R.A."/>
            <person name="Martin F."/>
            <person name="Silar P."/>
            <person name="Natvig D.O."/>
            <person name="Lalanne C."/>
            <person name="Gautier V."/>
            <person name="Ament-Velasquez S.L."/>
            <person name="Kruys A."/>
            <person name="Hutchinson M.I."/>
            <person name="Powell A.J."/>
            <person name="Barry K."/>
            <person name="Miller A.N."/>
            <person name="Grigoriev I.V."/>
            <person name="Debuchy R."/>
            <person name="Gladieux P."/>
            <person name="Hiltunen Thoren M."/>
            <person name="Johannesson H."/>
        </authorList>
    </citation>
    <scope>NUCLEOTIDE SEQUENCE</scope>
    <source>
        <strain evidence="1">CBS 232.78</strain>
    </source>
</reference>
<sequence length="251" mass="27798">MGRVQPLQESARPRRGHCWILIYIEVHIQILARTARTLDSVCLLHAHSPPRPVHPSIHPSIHPSLPPLSRPDVCTRLHRFAQTLIYCLPLPTPVHDPVVHNTLLTESSSHHRRRHRQLLQCHGLLGSFGSPTCSSSPVAIPVSWPFSFSSPLFHVHRNPNHTHQPRVLLPHQRMKAAETSASDVRCAEHPLSPTANKILRARRQAHRSSCIACVLPASGSGGRDKVGAPYLFPLDLKSKGETFAIEGCSAV</sequence>
<comment type="caution">
    <text evidence="1">The sequence shown here is derived from an EMBL/GenBank/DDBJ whole genome shotgun (WGS) entry which is preliminary data.</text>
</comment>
<dbReference type="Proteomes" id="UP001285441">
    <property type="component" value="Unassembled WGS sequence"/>
</dbReference>
<gene>
    <name evidence="1" type="ORF">B0H63DRAFT_246325</name>
</gene>
<organism evidence="1 2">
    <name type="scientific">Podospora didyma</name>
    <dbReference type="NCBI Taxonomy" id="330526"/>
    <lineage>
        <taxon>Eukaryota</taxon>
        <taxon>Fungi</taxon>
        <taxon>Dikarya</taxon>
        <taxon>Ascomycota</taxon>
        <taxon>Pezizomycotina</taxon>
        <taxon>Sordariomycetes</taxon>
        <taxon>Sordariomycetidae</taxon>
        <taxon>Sordariales</taxon>
        <taxon>Podosporaceae</taxon>
        <taxon>Podospora</taxon>
    </lineage>
</organism>
<protein>
    <submittedName>
        <fullName evidence="1">Uncharacterized protein</fullName>
    </submittedName>
</protein>
<name>A0AAE0KLM3_9PEZI</name>
<dbReference type="EMBL" id="JAULSW010000006">
    <property type="protein sequence ID" value="KAK3378391.1"/>
    <property type="molecule type" value="Genomic_DNA"/>
</dbReference>
<accession>A0AAE0KLM3</accession>
<proteinExistence type="predicted"/>
<keyword evidence="2" id="KW-1185">Reference proteome</keyword>
<reference evidence="1" key="2">
    <citation type="submission" date="2023-06" db="EMBL/GenBank/DDBJ databases">
        <authorList>
            <consortium name="Lawrence Berkeley National Laboratory"/>
            <person name="Haridas S."/>
            <person name="Hensen N."/>
            <person name="Bonometti L."/>
            <person name="Westerberg I."/>
            <person name="Brannstrom I.O."/>
            <person name="Guillou S."/>
            <person name="Cros-Aarteil S."/>
            <person name="Calhoun S."/>
            <person name="Kuo A."/>
            <person name="Mondo S."/>
            <person name="Pangilinan J."/>
            <person name="Riley R."/>
            <person name="LaButti K."/>
            <person name="Andreopoulos B."/>
            <person name="Lipzen A."/>
            <person name="Chen C."/>
            <person name="Yanf M."/>
            <person name="Daum C."/>
            <person name="Ng V."/>
            <person name="Clum A."/>
            <person name="Steindorff A."/>
            <person name="Ohm R."/>
            <person name="Martin F."/>
            <person name="Silar P."/>
            <person name="Natvig D."/>
            <person name="Lalanne C."/>
            <person name="Gautier V."/>
            <person name="Ament-velasquez S.L."/>
            <person name="Kruys A."/>
            <person name="Hutchinson M.I."/>
            <person name="Powell A.J."/>
            <person name="Barry K."/>
            <person name="Miller A.N."/>
            <person name="Grigoriev I.V."/>
            <person name="Debuchy R."/>
            <person name="Gladieux P."/>
            <person name="Thoren M.H."/>
            <person name="Johannesson H."/>
        </authorList>
    </citation>
    <scope>NUCLEOTIDE SEQUENCE</scope>
    <source>
        <strain evidence="1">CBS 232.78</strain>
    </source>
</reference>
<dbReference type="AlphaFoldDB" id="A0AAE0KLM3"/>